<dbReference type="Proteomes" id="UP000092971">
    <property type="component" value="Chromosome"/>
</dbReference>
<dbReference type="InterPro" id="IPR004380">
    <property type="entry name" value="Asp_race"/>
</dbReference>
<dbReference type="InterPro" id="IPR015942">
    <property type="entry name" value="Asp/Glu/hydantoin_racemase"/>
</dbReference>
<dbReference type="AlphaFoldDB" id="A0A1B1YE21"/>
<dbReference type="SUPFAM" id="SSF53681">
    <property type="entry name" value="Aspartate/glutamate racemase"/>
    <property type="match status" value="2"/>
</dbReference>
<name>A0A1B1YE21_THEST</name>
<dbReference type="PANTHER" id="PTHR21198">
    <property type="entry name" value="GLUTAMATE RACEMASE"/>
    <property type="match status" value="1"/>
</dbReference>
<dbReference type="NCBIfam" id="TIGR00035">
    <property type="entry name" value="asp_race"/>
    <property type="match status" value="1"/>
</dbReference>
<dbReference type="Pfam" id="PF01177">
    <property type="entry name" value="Asp_Glu_race"/>
    <property type="match status" value="1"/>
</dbReference>
<organism evidence="3 4">
    <name type="scientific">Thermoclostridium stercorarium subsp. thermolacticum DSM 2910</name>
    <dbReference type="NCBI Taxonomy" id="1121336"/>
    <lineage>
        <taxon>Bacteria</taxon>
        <taxon>Bacillati</taxon>
        <taxon>Bacillota</taxon>
        <taxon>Clostridia</taxon>
        <taxon>Eubacteriales</taxon>
        <taxon>Oscillospiraceae</taxon>
        <taxon>Thermoclostridium</taxon>
    </lineage>
</organism>
<evidence type="ECO:0000313" key="3">
    <source>
        <dbReference type="EMBL" id="ANW98993.1"/>
    </source>
</evidence>
<dbReference type="GO" id="GO:0047661">
    <property type="term" value="F:amino-acid racemase activity"/>
    <property type="evidence" value="ECO:0007669"/>
    <property type="project" value="InterPro"/>
</dbReference>
<evidence type="ECO:0000313" key="4">
    <source>
        <dbReference type="Proteomes" id="UP000092971"/>
    </source>
</evidence>
<reference evidence="3 4" key="1">
    <citation type="submission" date="2016-02" db="EMBL/GenBank/DDBJ databases">
        <title>Comparison of Clostridium stercorarium subspecies using comparative genomics and transcriptomics.</title>
        <authorList>
            <person name="Schellenberg J."/>
            <person name="Thallinger G."/>
            <person name="Levin D.B."/>
            <person name="Zhang X."/>
            <person name="Alvare G."/>
            <person name="Fristensky B."/>
            <person name="Sparling R."/>
        </authorList>
    </citation>
    <scope>NUCLEOTIDE SEQUENCE [LARGE SCALE GENOMIC DNA]</scope>
    <source>
        <strain evidence="3 4">DSM 2910</strain>
    </source>
</reference>
<dbReference type="InterPro" id="IPR001920">
    <property type="entry name" value="Asp/Glu_race"/>
</dbReference>
<comment type="similarity">
    <text evidence="1">Belongs to the aspartate/glutamate racemases family.</text>
</comment>
<dbReference type="RefSeq" id="WP_015359337.1">
    <property type="nucleotide sequence ID" value="NZ_CP014672.1"/>
</dbReference>
<protein>
    <submittedName>
        <fullName evidence="3">Aspartate racemase</fullName>
    </submittedName>
</protein>
<evidence type="ECO:0000256" key="2">
    <source>
        <dbReference type="ARBA" id="ARBA00023235"/>
    </source>
</evidence>
<dbReference type="Gene3D" id="3.40.50.1860">
    <property type="match status" value="2"/>
</dbReference>
<gene>
    <name evidence="3" type="ORF">CSTERTH_08125</name>
</gene>
<dbReference type="PROSITE" id="PS51257">
    <property type="entry name" value="PROKAR_LIPOPROTEIN"/>
    <property type="match status" value="1"/>
</dbReference>
<accession>A0A1B1YE21</accession>
<proteinExistence type="inferred from homology"/>
<dbReference type="EMBL" id="CP014672">
    <property type="protein sequence ID" value="ANW98993.1"/>
    <property type="molecule type" value="Genomic_DNA"/>
</dbReference>
<dbReference type="PANTHER" id="PTHR21198:SF7">
    <property type="entry name" value="ASPARTATE-GLUTAMATE RACEMASE FAMILY"/>
    <property type="match status" value="1"/>
</dbReference>
<sequence length="240" mass="26307">MLTKKLGVIGGLGPLATACFMEMVVKMTDARTDREHIPMIVYSKPSIPDRTDFILGKSSADPCTDMVEIGKILEELGADFIAVPCVTAYFFYERLCREINVPIIDMIGETAIYLKNSGVSRVGIMATDGTVTGGFLRKGLEKYGLEVVQPSASGQKLVMNMIYNGVKANMPIVMDEFYAVKNELLEAKAEVIVLGCTELSVIHRDYDIGPGCLDAMEVLAQKSVLFCGGKIKNEYRKLIT</sequence>
<keyword evidence="2" id="KW-0413">Isomerase</keyword>
<evidence type="ECO:0000256" key="1">
    <source>
        <dbReference type="ARBA" id="ARBA00007847"/>
    </source>
</evidence>
<dbReference type="OrthoDB" id="9803739at2"/>